<feature type="compositionally biased region" description="Gly residues" evidence="1">
    <location>
        <begin position="64"/>
        <end position="73"/>
    </location>
</feature>
<dbReference type="KEGG" id="ang:An18g04710"/>
<feature type="region of interest" description="Disordered" evidence="1">
    <location>
        <begin position="1"/>
        <end position="154"/>
    </location>
</feature>
<dbReference type="GeneID" id="84593714"/>
<organism evidence="2">
    <name type="scientific">Aspergillus niger</name>
    <dbReference type="NCBI Taxonomy" id="5061"/>
    <lineage>
        <taxon>Eukaryota</taxon>
        <taxon>Fungi</taxon>
        <taxon>Dikarya</taxon>
        <taxon>Ascomycota</taxon>
        <taxon>Pezizomycotina</taxon>
        <taxon>Eurotiomycetes</taxon>
        <taxon>Eurotiomycetidae</taxon>
        <taxon>Eurotiales</taxon>
        <taxon>Aspergillaceae</taxon>
        <taxon>Aspergillus</taxon>
        <taxon>Aspergillus subgen. Circumdati</taxon>
    </lineage>
</organism>
<accession>A0AAJ8BSM7</accession>
<evidence type="ECO:0000313" key="2">
    <source>
        <dbReference type="RefSeq" id="XP_059602948.1"/>
    </source>
</evidence>
<dbReference type="VEuPathDB" id="FungiDB:An18g04710"/>
<proteinExistence type="predicted"/>
<dbReference type="AlphaFoldDB" id="A0AAJ8BSM7"/>
<name>A0AAJ8BSM7_ASPNG</name>
<feature type="compositionally biased region" description="Basic and acidic residues" evidence="1">
    <location>
        <begin position="141"/>
        <end position="154"/>
    </location>
</feature>
<feature type="compositionally biased region" description="Basic and acidic residues" evidence="1">
    <location>
        <begin position="74"/>
        <end position="86"/>
    </location>
</feature>
<reference evidence="2" key="2">
    <citation type="submission" date="2025-08" db="UniProtKB">
        <authorList>
            <consortium name="RefSeq"/>
        </authorList>
    </citation>
    <scope>IDENTIFICATION</scope>
</reference>
<reference evidence="2" key="1">
    <citation type="submission" date="2025-02" db="EMBL/GenBank/DDBJ databases">
        <authorList>
            <consortium name="NCBI Genome Project"/>
        </authorList>
    </citation>
    <scope>NUCLEOTIDE SEQUENCE</scope>
</reference>
<protein>
    <submittedName>
        <fullName evidence="2">Uncharacterized protein</fullName>
    </submittedName>
</protein>
<evidence type="ECO:0000256" key="1">
    <source>
        <dbReference type="SAM" id="MobiDB-lite"/>
    </source>
</evidence>
<sequence>MGVKRKRTSNRNKHGTAVEHGGPTQQGNKAFGHQCSDRAGCCSGTGPVSAEPFVSMTMESPGALRGGRMGGRTGRNDEKNKNEKAKHPPGHVSAGRAGLDVERMRPGKKGGREKKERAEENNSNSNNNKKKKRGGVVVNEKGNKQPERNRSEKLEWEIEGGRRKLKIPLEGARENERARRRAGDAGWARVWLSVAEKSQTNRLTGTRLPKALLGDLPVGARRRSGEVHPLPVAWYFKEK</sequence>
<gene>
    <name evidence="2" type="ORF">An18g04710</name>
</gene>
<dbReference type="RefSeq" id="XP_059602948.1">
    <property type="nucleotide sequence ID" value="XM_059745787.1"/>
</dbReference>
<feature type="compositionally biased region" description="Basic residues" evidence="1">
    <location>
        <begin position="1"/>
        <end position="14"/>
    </location>
</feature>